<dbReference type="RefSeq" id="XP_001875960.1">
    <property type="nucleotide sequence ID" value="XM_001875925.1"/>
</dbReference>
<dbReference type="GeneID" id="6071553"/>
<protein>
    <submittedName>
        <fullName evidence="2">Predicted protein</fullName>
    </submittedName>
</protein>
<evidence type="ECO:0000313" key="2">
    <source>
        <dbReference type="EMBL" id="EDR13462.1"/>
    </source>
</evidence>
<dbReference type="Proteomes" id="UP000001194">
    <property type="component" value="Unassembled WGS sequence"/>
</dbReference>
<evidence type="ECO:0000256" key="1">
    <source>
        <dbReference type="SAM" id="MobiDB-lite"/>
    </source>
</evidence>
<reference evidence="2 3" key="1">
    <citation type="journal article" date="2008" name="Nature">
        <title>The genome of Laccaria bicolor provides insights into mycorrhizal symbiosis.</title>
        <authorList>
            <person name="Martin F."/>
            <person name="Aerts A."/>
            <person name="Ahren D."/>
            <person name="Brun A."/>
            <person name="Danchin E.G.J."/>
            <person name="Duchaussoy F."/>
            <person name="Gibon J."/>
            <person name="Kohler A."/>
            <person name="Lindquist E."/>
            <person name="Pereda V."/>
            <person name="Salamov A."/>
            <person name="Shapiro H.J."/>
            <person name="Wuyts J."/>
            <person name="Blaudez D."/>
            <person name="Buee M."/>
            <person name="Brokstein P."/>
            <person name="Canbaeck B."/>
            <person name="Cohen D."/>
            <person name="Courty P.E."/>
            <person name="Coutinho P.M."/>
            <person name="Delaruelle C."/>
            <person name="Detter J.C."/>
            <person name="Deveau A."/>
            <person name="DiFazio S."/>
            <person name="Duplessis S."/>
            <person name="Fraissinet-Tachet L."/>
            <person name="Lucic E."/>
            <person name="Frey-Klett P."/>
            <person name="Fourrey C."/>
            <person name="Feussner I."/>
            <person name="Gay G."/>
            <person name="Grimwood J."/>
            <person name="Hoegger P.J."/>
            <person name="Jain P."/>
            <person name="Kilaru S."/>
            <person name="Labbe J."/>
            <person name="Lin Y.C."/>
            <person name="Legue V."/>
            <person name="Le Tacon F."/>
            <person name="Marmeisse R."/>
            <person name="Melayah D."/>
            <person name="Montanini B."/>
            <person name="Muratet M."/>
            <person name="Nehls U."/>
            <person name="Niculita-Hirzel H."/>
            <person name="Oudot-Le Secq M.P."/>
            <person name="Peter M."/>
            <person name="Quesneville H."/>
            <person name="Rajashekar B."/>
            <person name="Reich M."/>
            <person name="Rouhier N."/>
            <person name="Schmutz J."/>
            <person name="Yin T."/>
            <person name="Chalot M."/>
            <person name="Henrissat B."/>
            <person name="Kuees U."/>
            <person name="Lucas S."/>
            <person name="Van de Peer Y."/>
            <person name="Podila G.K."/>
            <person name="Polle A."/>
            <person name="Pukkila P.J."/>
            <person name="Richardson P.M."/>
            <person name="Rouze P."/>
            <person name="Sanders I.R."/>
            <person name="Stajich J.E."/>
            <person name="Tunlid A."/>
            <person name="Tuskan G."/>
            <person name="Grigoriev I.V."/>
        </authorList>
    </citation>
    <scope>NUCLEOTIDE SEQUENCE [LARGE SCALE GENOMIC DNA]</scope>
    <source>
        <strain evidence="3">S238N-H82 / ATCC MYA-4686</strain>
    </source>
</reference>
<feature type="region of interest" description="Disordered" evidence="1">
    <location>
        <begin position="1"/>
        <end position="31"/>
    </location>
</feature>
<dbReference type="HOGENOM" id="CLU_004966_2_0_1"/>
<sequence>MLQRPGESNPWEPNRRGPNPQQHDAPNAEPREAPNYFRAGRFYCVETICTPCGVVIAWTKFDKSESPTNILNFLGKVYPTEESRPDYICIDKGCQVFATAVANGSWDIWKKTTRFIVDAYHYINHRVLDFLCRKYCNPSPGDGSAPNLVVMAYDKNGRAYLKRAFNTQVCEQLNAWLCGYQSILKRMTPGNFNWFLHTMLFYHTKYVLHKQEMKKSDEDEEENLGLDEEAQDDEDN</sequence>
<dbReference type="KEGG" id="lbc:LACBIDRAFT_308410"/>
<feature type="region of interest" description="Disordered" evidence="1">
    <location>
        <begin position="213"/>
        <end position="236"/>
    </location>
</feature>
<evidence type="ECO:0000313" key="3">
    <source>
        <dbReference type="Proteomes" id="UP000001194"/>
    </source>
</evidence>
<organism evidence="3">
    <name type="scientific">Laccaria bicolor (strain S238N-H82 / ATCC MYA-4686)</name>
    <name type="common">Bicoloured deceiver</name>
    <name type="synonym">Laccaria laccata var. bicolor</name>
    <dbReference type="NCBI Taxonomy" id="486041"/>
    <lineage>
        <taxon>Eukaryota</taxon>
        <taxon>Fungi</taxon>
        <taxon>Dikarya</taxon>
        <taxon>Basidiomycota</taxon>
        <taxon>Agaricomycotina</taxon>
        <taxon>Agaricomycetes</taxon>
        <taxon>Agaricomycetidae</taxon>
        <taxon>Agaricales</taxon>
        <taxon>Agaricineae</taxon>
        <taxon>Hydnangiaceae</taxon>
        <taxon>Laccaria</taxon>
    </lineage>
</organism>
<keyword evidence="3" id="KW-1185">Reference proteome</keyword>
<gene>
    <name evidence="2" type="ORF">LACBIDRAFT_308410</name>
</gene>
<dbReference type="InParanoid" id="B0CW82"/>
<dbReference type="EMBL" id="DS547093">
    <property type="protein sequence ID" value="EDR13462.1"/>
    <property type="molecule type" value="Genomic_DNA"/>
</dbReference>
<feature type="compositionally biased region" description="Acidic residues" evidence="1">
    <location>
        <begin position="218"/>
        <end position="236"/>
    </location>
</feature>
<proteinExistence type="predicted"/>
<dbReference type="AlphaFoldDB" id="B0CW82"/>
<name>B0CW82_LACBS</name>
<dbReference type="OrthoDB" id="2527272at2759"/>
<accession>B0CW82</accession>